<dbReference type="OMA" id="MANDDTY"/>
<evidence type="ECO:0000256" key="2">
    <source>
        <dbReference type="ARBA" id="ARBA00022771"/>
    </source>
</evidence>
<evidence type="ECO:0000313" key="6">
    <source>
        <dbReference type="EMBL" id="TKW41056.1"/>
    </source>
</evidence>
<dbReference type="AlphaFoldDB" id="A0A4V6DDD3"/>
<dbReference type="GO" id="GO:0008270">
    <property type="term" value="F:zinc ion binding"/>
    <property type="evidence" value="ECO:0007669"/>
    <property type="project" value="UniProtKB-KW"/>
</dbReference>
<dbReference type="GO" id="GO:0003677">
    <property type="term" value="F:DNA binding"/>
    <property type="evidence" value="ECO:0007669"/>
    <property type="project" value="InterPro"/>
</dbReference>
<evidence type="ECO:0000256" key="1">
    <source>
        <dbReference type="ARBA" id="ARBA00022723"/>
    </source>
</evidence>
<dbReference type="InterPro" id="IPR003656">
    <property type="entry name" value="Znf_BED"/>
</dbReference>
<dbReference type="Proteomes" id="UP000298652">
    <property type="component" value="Chromosome 1"/>
</dbReference>
<name>A0A4V6DDD3_SETVI</name>
<dbReference type="EMBL" id="CM016552">
    <property type="protein sequence ID" value="TKW41056.1"/>
    <property type="molecule type" value="Genomic_DNA"/>
</dbReference>
<dbReference type="SMART" id="SM00614">
    <property type="entry name" value="ZnF_BED"/>
    <property type="match status" value="1"/>
</dbReference>
<dbReference type="PROSITE" id="PS50808">
    <property type="entry name" value="ZF_BED"/>
    <property type="match status" value="1"/>
</dbReference>
<proteinExistence type="predicted"/>
<keyword evidence="7" id="KW-1185">Reference proteome</keyword>
<gene>
    <name evidence="6" type="ORF">SEVIR_1G288800v2</name>
</gene>
<keyword evidence="2 4" id="KW-0863">Zinc-finger</keyword>
<organism evidence="6 7">
    <name type="scientific">Setaria viridis</name>
    <name type="common">Green bristlegrass</name>
    <name type="synonym">Setaria italica subsp. viridis</name>
    <dbReference type="NCBI Taxonomy" id="4556"/>
    <lineage>
        <taxon>Eukaryota</taxon>
        <taxon>Viridiplantae</taxon>
        <taxon>Streptophyta</taxon>
        <taxon>Embryophyta</taxon>
        <taxon>Tracheophyta</taxon>
        <taxon>Spermatophyta</taxon>
        <taxon>Magnoliopsida</taxon>
        <taxon>Liliopsida</taxon>
        <taxon>Poales</taxon>
        <taxon>Poaceae</taxon>
        <taxon>PACMAD clade</taxon>
        <taxon>Panicoideae</taxon>
        <taxon>Panicodae</taxon>
        <taxon>Paniceae</taxon>
        <taxon>Cenchrinae</taxon>
        <taxon>Setaria</taxon>
    </lineage>
</organism>
<feature type="domain" description="BED-type" evidence="5">
    <location>
        <begin position="79"/>
        <end position="145"/>
    </location>
</feature>
<dbReference type="Gramene" id="TKW41056">
    <property type="protein sequence ID" value="TKW41056"/>
    <property type="gene ID" value="SEVIR_1G288800v2"/>
</dbReference>
<evidence type="ECO:0000259" key="5">
    <source>
        <dbReference type="PROSITE" id="PS50808"/>
    </source>
</evidence>
<evidence type="ECO:0000256" key="3">
    <source>
        <dbReference type="ARBA" id="ARBA00022833"/>
    </source>
</evidence>
<evidence type="ECO:0000256" key="4">
    <source>
        <dbReference type="PROSITE-ProRule" id="PRU00027"/>
    </source>
</evidence>
<keyword evidence="3" id="KW-0862">Zinc</keyword>
<keyword evidence="1" id="KW-0479">Metal-binding</keyword>
<reference evidence="6" key="1">
    <citation type="submission" date="2019-03" db="EMBL/GenBank/DDBJ databases">
        <title>WGS assembly of Setaria viridis.</title>
        <authorList>
            <person name="Huang P."/>
            <person name="Jenkins J."/>
            <person name="Grimwood J."/>
            <person name="Barry K."/>
            <person name="Healey A."/>
            <person name="Mamidi S."/>
            <person name="Sreedasyam A."/>
            <person name="Shu S."/>
            <person name="Feldman M."/>
            <person name="Wu J."/>
            <person name="Yu Y."/>
            <person name="Chen C."/>
            <person name="Johnson J."/>
            <person name="Rokhsar D."/>
            <person name="Baxter I."/>
            <person name="Schmutz J."/>
            <person name="Brutnell T."/>
            <person name="Kellogg E."/>
        </authorList>
    </citation>
    <scope>NUCLEOTIDE SEQUENCE [LARGE SCALE GENOMIC DNA]</scope>
</reference>
<evidence type="ECO:0000313" key="7">
    <source>
        <dbReference type="Proteomes" id="UP000298652"/>
    </source>
</evidence>
<sequence length="146" mass="15480">MDDMEEYTINDNLTAYGLPGNDEDDVIAGGEALLSSSVAPINVDGGDDVSAARGVGVGVDSSMTQTSSTFTDTSGQLKHVRSAAWNDFEEIYETLPNGKKVIIAAKCRHCSRVLSGRSCASTGHLLRHKKVCVAKANHAVVVQSRL</sequence>
<accession>A0A4V6DDD3</accession>
<protein>
    <recommendedName>
        <fullName evidence="5">BED-type domain-containing protein</fullName>
    </recommendedName>
</protein>